<name>A0A482XP66_LAOST</name>
<reference evidence="1 2" key="1">
    <citation type="journal article" date="2017" name="Gigascience">
        <title>Genome sequence of the small brown planthopper, Laodelphax striatellus.</title>
        <authorList>
            <person name="Zhu J."/>
            <person name="Jiang F."/>
            <person name="Wang X."/>
            <person name="Yang P."/>
            <person name="Bao Y."/>
            <person name="Zhao W."/>
            <person name="Wang W."/>
            <person name="Lu H."/>
            <person name="Wang Q."/>
            <person name="Cui N."/>
            <person name="Li J."/>
            <person name="Chen X."/>
            <person name="Luo L."/>
            <person name="Yu J."/>
            <person name="Kang L."/>
            <person name="Cui F."/>
        </authorList>
    </citation>
    <scope>NUCLEOTIDE SEQUENCE [LARGE SCALE GENOMIC DNA]</scope>
    <source>
        <strain evidence="1">Lst14</strain>
    </source>
</reference>
<gene>
    <name evidence="1" type="ORF">LSTR_LSTR004907</name>
</gene>
<dbReference type="Gene3D" id="1.20.1310.10">
    <property type="entry name" value="Cullin Repeats"/>
    <property type="match status" value="1"/>
</dbReference>
<evidence type="ECO:0000313" key="1">
    <source>
        <dbReference type="EMBL" id="RZF47198.1"/>
    </source>
</evidence>
<dbReference type="InParanoid" id="A0A482XP66"/>
<proteinExistence type="predicted"/>
<comment type="caution">
    <text evidence="1">The sequence shown here is derived from an EMBL/GenBank/DDBJ whole genome shotgun (WGS) entry which is preliminary data.</text>
</comment>
<keyword evidence="2" id="KW-1185">Reference proteome</keyword>
<dbReference type="EMBL" id="QKKF02004629">
    <property type="protein sequence ID" value="RZF47198.1"/>
    <property type="molecule type" value="Genomic_DNA"/>
</dbReference>
<organism evidence="1 2">
    <name type="scientific">Laodelphax striatellus</name>
    <name type="common">Small brown planthopper</name>
    <name type="synonym">Delphax striatella</name>
    <dbReference type="NCBI Taxonomy" id="195883"/>
    <lineage>
        <taxon>Eukaryota</taxon>
        <taxon>Metazoa</taxon>
        <taxon>Ecdysozoa</taxon>
        <taxon>Arthropoda</taxon>
        <taxon>Hexapoda</taxon>
        <taxon>Insecta</taxon>
        <taxon>Pterygota</taxon>
        <taxon>Neoptera</taxon>
        <taxon>Paraneoptera</taxon>
        <taxon>Hemiptera</taxon>
        <taxon>Auchenorrhyncha</taxon>
        <taxon>Fulgoroidea</taxon>
        <taxon>Delphacidae</taxon>
        <taxon>Criomorphinae</taxon>
        <taxon>Laodelphax</taxon>
    </lineage>
</organism>
<dbReference type="Proteomes" id="UP000291343">
    <property type="component" value="Unassembled WGS sequence"/>
</dbReference>
<dbReference type="STRING" id="195883.A0A482XP66"/>
<dbReference type="GO" id="GO:0000082">
    <property type="term" value="P:G1/S transition of mitotic cell cycle"/>
    <property type="evidence" value="ECO:0007669"/>
    <property type="project" value="TreeGrafter"/>
</dbReference>
<dbReference type="PANTHER" id="PTHR46636:SF1">
    <property type="entry name" value="CDK2-ASSOCIATED AND CULLIN DOMAIN-CONTAINING PROTEIN 1"/>
    <property type="match status" value="1"/>
</dbReference>
<dbReference type="AlphaFoldDB" id="A0A482XP66"/>
<dbReference type="OrthoDB" id="8172509at2759"/>
<evidence type="ECO:0000313" key="2">
    <source>
        <dbReference type="Proteomes" id="UP000291343"/>
    </source>
</evidence>
<dbReference type="InterPro" id="IPR016159">
    <property type="entry name" value="Cullin_repeat-like_dom_sf"/>
</dbReference>
<sequence length="237" mass="27844">MNSEDNIVHYKEQFWNNISSVIMNILMPSNKKRIYFEQVYSLVYKCVCEGFSENLRMDILNLCMSYLYSINNELDKKISVLDGPQKVIATFEGLNHCLEAYLISTEKICSICSYMNKLQREDSKENLPQTALLDCFCRVVCDHRLQNIVSFIENSPPFTLDPTELRWFFQRLNLASSGQYAKVYPKIFSRYISNVLPKMREQELEAYIEEVKRLQAFWRANMEPRGPQQGLKRPAED</sequence>
<dbReference type="SMR" id="A0A482XP66"/>
<dbReference type="InterPro" id="IPR042652">
    <property type="entry name" value="CACUL1"/>
</dbReference>
<dbReference type="SUPFAM" id="SSF74788">
    <property type="entry name" value="Cullin repeat-like"/>
    <property type="match status" value="1"/>
</dbReference>
<accession>A0A482XP66</accession>
<dbReference type="PANTHER" id="PTHR46636">
    <property type="entry name" value="CDK2-ASSOCIATED AND CULLIN DOMAIN-CONTAINING PROTEIN 1"/>
    <property type="match status" value="1"/>
</dbReference>
<dbReference type="GO" id="GO:0019901">
    <property type="term" value="F:protein kinase binding"/>
    <property type="evidence" value="ECO:0007669"/>
    <property type="project" value="TreeGrafter"/>
</dbReference>
<protein>
    <submittedName>
        <fullName evidence="1">Uncharacterized protein</fullName>
    </submittedName>
</protein>